<evidence type="ECO:0000256" key="1">
    <source>
        <dbReference type="SAM" id="MobiDB-lite"/>
    </source>
</evidence>
<comment type="caution">
    <text evidence="3">The sequence shown here is derived from an EMBL/GenBank/DDBJ whole genome shotgun (WGS) entry which is preliminary data.</text>
</comment>
<dbReference type="AlphaFoldDB" id="A0A5C6WWC3"/>
<evidence type="ECO:0000259" key="2">
    <source>
        <dbReference type="Pfam" id="PF06568"/>
    </source>
</evidence>
<dbReference type="EMBL" id="VOSM01000105">
    <property type="protein sequence ID" value="TXD32143.1"/>
    <property type="molecule type" value="Genomic_DNA"/>
</dbReference>
<proteinExistence type="predicted"/>
<organism evidence="3 4">
    <name type="scientific">Lujinxingia vulgaris</name>
    <dbReference type="NCBI Taxonomy" id="2600176"/>
    <lineage>
        <taxon>Bacteria</taxon>
        <taxon>Deltaproteobacteria</taxon>
        <taxon>Bradymonadales</taxon>
        <taxon>Lujinxingiaceae</taxon>
        <taxon>Lujinxingia</taxon>
    </lineage>
</organism>
<accession>A0A5C6WWC3</accession>
<protein>
    <submittedName>
        <fullName evidence="3">DUF1127 domain-containing protein</fullName>
    </submittedName>
</protein>
<reference evidence="3 4" key="1">
    <citation type="submission" date="2019-08" db="EMBL/GenBank/DDBJ databases">
        <title>Bradymonadales sp. TMQ4.</title>
        <authorList>
            <person name="Liang Q."/>
        </authorList>
    </citation>
    <scope>NUCLEOTIDE SEQUENCE [LARGE SCALE GENOMIC DNA]</scope>
    <source>
        <strain evidence="3 4">TMQ4</strain>
    </source>
</reference>
<evidence type="ECO:0000313" key="3">
    <source>
        <dbReference type="EMBL" id="TXD32143.1"/>
    </source>
</evidence>
<feature type="region of interest" description="Disordered" evidence="1">
    <location>
        <begin position="1"/>
        <end position="22"/>
    </location>
</feature>
<dbReference type="Pfam" id="PF06568">
    <property type="entry name" value="YjiS-like"/>
    <property type="match status" value="1"/>
</dbReference>
<dbReference type="OrthoDB" id="7306802at2"/>
<dbReference type="InterPro" id="IPR009506">
    <property type="entry name" value="YjiS-like"/>
</dbReference>
<gene>
    <name evidence="3" type="ORF">FRC98_21110</name>
</gene>
<sequence length="79" mass="9464">MSQICERPAAVRNPGESVPGRTSRTLTERAIRIFEAPVVWMERWEHRQKLRQMDDRILRDIGLSRADIYREARKPFWRA</sequence>
<feature type="domain" description="YjiS-like" evidence="2">
    <location>
        <begin position="40"/>
        <end position="69"/>
    </location>
</feature>
<keyword evidence="4" id="KW-1185">Reference proteome</keyword>
<dbReference type="Proteomes" id="UP000321412">
    <property type="component" value="Unassembled WGS sequence"/>
</dbReference>
<name>A0A5C6WWC3_9DELT</name>
<evidence type="ECO:0000313" key="4">
    <source>
        <dbReference type="Proteomes" id="UP000321412"/>
    </source>
</evidence>
<dbReference type="RefSeq" id="WP_081649670.1">
    <property type="nucleotide sequence ID" value="NZ_VOSM01000105.1"/>
</dbReference>